<protein>
    <submittedName>
        <fullName evidence="5">Uncharacterized protein</fullName>
    </submittedName>
</protein>
<evidence type="ECO:0000256" key="1">
    <source>
        <dbReference type="ARBA" id="ARBA00010090"/>
    </source>
</evidence>
<dbReference type="InterPro" id="IPR008405">
    <property type="entry name" value="ApoL"/>
</dbReference>
<keyword evidence="6" id="KW-1185">Reference proteome</keyword>
<dbReference type="GO" id="GO:0016020">
    <property type="term" value="C:membrane"/>
    <property type="evidence" value="ECO:0007669"/>
    <property type="project" value="TreeGrafter"/>
</dbReference>
<dbReference type="GO" id="GO:0042157">
    <property type="term" value="P:lipoprotein metabolic process"/>
    <property type="evidence" value="ECO:0007669"/>
    <property type="project" value="InterPro"/>
</dbReference>
<dbReference type="AlphaFoldDB" id="A0A3B4CRL6"/>
<dbReference type="Pfam" id="PF05461">
    <property type="entry name" value="ApoL"/>
    <property type="match status" value="1"/>
</dbReference>
<sequence>MACSNDHRRFDDDSDSSGSADSNRRMEQPPSAELGVPPDESLMAKIHLYTSLFDSSVSDLKAQISKLTEITDNLEKTHRNATIGSLSGGVISATGGIASIVGVCLAPFTLGVSLIVTGVGVGVAVAGGVTGAASNFTDMAQQRKSREEIEEILKAFQKKISPIIKCLEGIVALLDKIQRAEFSESPVQKVQAIFGVSRGAGHAAELLRLVSFVEIGKVAAQVSRTLRVAAAMTGVISGLLLVFDIVFITKDVNELIEIDKKQKDGSEKSDVVKFIQEMRKTADDLKQTLKELKTHKDTLNAEITDKLKETSSA</sequence>
<keyword evidence="4" id="KW-1133">Transmembrane helix</keyword>
<proteinExistence type="inferred from homology"/>
<dbReference type="Proteomes" id="UP001501920">
    <property type="component" value="Chromosome 22"/>
</dbReference>
<keyword evidence="2" id="KW-0175">Coiled coil</keyword>
<dbReference type="STRING" id="42514.ENSPNAP00000013988"/>
<dbReference type="Ensembl" id="ENSPNAT00000021766.2">
    <property type="protein sequence ID" value="ENSPNAP00000013988.2"/>
    <property type="gene ID" value="ENSPNAG00000019902.2"/>
</dbReference>
<feature type="compositionally biased region" description="Basic and acidic residues" evidence="3">
    <location>
        <begin position="1"/>
        <end position="11"/>
    </location>
</feature>
<feature type="transmembrane region" description="Helical" evidence="4">
    <location>
        <begin position="226"/>
        <end position="248"/>
    </location>
</feature>
<dbReference type="GeneID" id="108412151"/>
<dbReference type="GO" id="GO:0008289">
    <property type="term" value="F:lipid binding"/>
    <property type="evidence" value="ECO:0007669"/>
    <property type="project" value="InterPro"/>
</dbReference>
<feature type="transmembrane region" description="Helical" evidence="4">
    <location>
        <begin position="114"/>
        <end position="136"/>
    </location>
</feature>
<feature type="transmembrane region" description="Helical" evidence="4">
    <location>
        <begin position="86"/>
        <end position="108"/>
    </location>
</feature>
<comment type="similarity">
    <text evidence="1">Belongs to the apolipoprotein L family.</text>
</comment>
<organism evidence="5 6">
    <name type="scientific">Pygocentrus nattereri</name>
    <name type="common">Red-bellied piranha</name>
    <dbReference type="NCBI Taxonomy" id="42514"/>
    <lineage>
        <taxon>Eukaryota</taxon>
        <taxon>Metazoa</taxon>
        <taxon>Chordata</taxon>
        <taxon>Craniata</taxon>
        <taxon>Vertebrata</taxon>
        <taxon>Euteleostomi</taxon>
        <taxon>Actinopterygii</taxon>
        <taxon>Neopterygii</taxon>
        <taxon>Teleostei</taxon>
        <taxon>Ostariophysi</taxon>
        <taxon>Characiformes</taxon>
        <taxon>Characoidei</taxon>
        <taxon>Pygocentrus</taxon>
    </lineage>
</organism>
<evidence type="ECO:0000256" key="4">
    <source>
        <dbReference type="SAM" id="Phobius"/>
    </source>
</evidence>
<dbReference type="GeneTree" id="ENSGT01030000234599"/>
<keyword evidence="4" id="KW-0472">Membrane</keyword>
<dbReference type="RefSeq" id="XP_037388615.1">
    <property type="nucleotide sequence ID" value="XM_037532718.1"/>
</dbReference>
<evidence type="ECO:0000313" key="5">
    <source>
        <dbReference type="Ensembl" id="ENSPNAP00000013988.2"/>
    </source>
</evidence>
<evidence type="ECO:0000313" key="6">
    <source>
        <dbReference type="Proteomes" id="UP001501920"/>
    </source>
</evidence>
<reference evidence="5 6" key="1">
    <citation type="submission" date="2020-10" db="EMBL/GenBank/DDBJ databases">
        <title>Pygocentrus nattereri (red-bellied piranha) genome, fPygNat1, primary haplotype.</title>
        <authorList>
            <person name="Myers G."/>
            <person name="Meyer A."/>
            <person name="Karagic N."/>
            <person name="Pippel M."/>
            <person name="Winkler S."/>
            <person name="Tracey A."/>
            <person name="Wood J."/>
            <person name="Formenti G."/>
            <person name="Howe K."/>
            <person name="Fedrigo O."/>
            <person name="Jarvis E.D."/>
        </authorList>
    </citation>
    <scope>NUCLEOTIDE SEQUENCE [LARGE SCALE GENOMIC DNA]</scope>
</reference>
<evidence type="ECO:0000256" key="3">
    <source>
        <dbReference type="SAM" id="MobiDB-lite"/>
    </source>
</evidence>
<reference evidence="5" key="2">
    <citation type="submission" date="2025-08" db="UniProtKB">
        <authorList>
            <consortium name="Ensembl"/>
        </authorList>
    </citation>
    <scope>IDENTIFICATION</scope>
</reference>
<dbReference type="OMA" id="HMAVAIT"/>
<dbReference type="GO" id="GO:0006869">
    <property type="term" value="P:lipid transport"/>
    <property type="evidence" value="ECO:0007669"/>
    <property type="project" value="InterPro"/>
</dbReference>
<keyword evidence="4" id="KW-0812">Transmembrane</keyword>
<dbReference type="RefSeq" id="XP_017539558.2">
    <property type="nucleotide sequence ID" value="XM_017684069.2"/>
</dbReference>
<evidence type="ECO:0000256" key="2">
    <source>
        <dbReference type="SAM" id="Coils"/>
    </source>
</evidence>
<feature type="region of interest" description="Disordered" evidence="3">
    <location>
        <begin position="1"/>
        <end position="38"/>
    </location>
</feature>
<dbReference type="PANTHER" id="PTHR14096:SF28">
    <property type="entry name" value="APOLIPOPROTEIN L, 1-RELATED"/>
    <property type="match status" value="1"/>
</dbReference>
<reference evidence="5" key="3">
    <citation type="submission" date="2025-09" db="UniProtKB">
        <authorList>
            <consortium name="Ensembl"/>
        </authorList>
    </citation>
    <scope>IDENTIFICATION</scope>
</reference>
<dbReference type="GO" id="GO:0005576">
    <property type="term" value="C:extracellular region"/>
    <property type="evidence" value="ECO:0007669"/>
    <property type="project" value="InterPro"/>
</dbReference>
<accession>A0A3B4CRL6</accession>
<feature type="coiled-coil region" evidence="2">
    <location>
        <begin position="275"/>
        <end position="309"/>
    </location>
</feature>
<name>A0A3B4CRL6_PYGNA</name>
<dbReference type="PANTHER" id="PTHR14096">
    <property type="entry name" value="APOLIPOPROTEIN L"/>
    <property type="match status" value="1"/>
</dbReference>